<dbReference type="AlphaFoldDB" id="A0A914P506"/>
<proteinExistence type="predicted"/>
<protein>
    <submittedName>
        <fullName evidence="2">Uncharacterized protein</fullName>
    </submittedName>
</protein>
<organism evidence="1 2">
    <name type="scientific">Panagrolaimus davidi</name>
    <dbReference type="NCBI Taxonomy" id="227884"/>
    <lineage>
        <taxon>Eukaryota</taxon>
        <taxon>Metazoa</taxon>
        <taxon>Ecdysozoa</taxon>
        <taxon>Nematoda</taxon>
        <taxon>Chromadorea</taxon>
        <taxon>Rhabditida</taxon>
        <taxon>Tylenchina</taxon>
        <taxon>Panagrolaimomorpha</taxon>
        <taxon>Panagrolaimoidea</taxon>
        <taxon>Panagrolaimidae</taxon>
        <taxon>Panagrolaimus</taxon>
    </lineage>
</organism>
<keyword evidence="1" id="KW-1185">Reference proteome</keyword>
<evidence type="ECO:0000313" key="2">
    <source>
        <dbReference type="WBParaSite" id="PDA_v2.g10154.t1"/>
    </source>
</evidence>
<name>A0A914P506_9BILA</name>
<dbReference type="WBParaSite" id="PDA_v2.g10154.t1">
    <property type="protein sequence ID" value="PDA_v2.g10154.t1"/>
    <property type="gene ID" value="PDA_v2.g10154"/>
</dbReference>
<reference evidence="2" key="1">
    <citation type="submission" date="2022-11" db="UniProtKB">
        <authorList>
            <consortium name="WormBaseParasite"/>
        </authorList>
    </citation>
    <scope>IDENTIFICATION</scope>
</reference>
<dbReference type="Proteomes" id="UP000887578">
    <property type="component" value="Unplaced"/>
</dbReference>
<sequence>MREQFEVMMAPVLILKKIMEALPEEIWNIFEFSELREAKQFRRMIGFDGFENETDIGFIDFKEIWKSVEQLKNVVEEVIANESSTPATKNNIRSRREDFRSTLIDDKYFPLHKEIGNEREFNNIFTKIIKILNSYHLTELLVKHNIKIPLPIKQQNFTNSYKSPLHLQIRRKNMRNLEWKRAESDTTFFQIDSKFFFESSKNVTDEEFWIEQKQTNSRIIKRPKGSTKICDKNHWQFQLTSHEEDYYFHPAWNKIKNIKE</sequence>
<accession>A0A914P506</accession>
<evidence type="ECO:0000313" key="1">
    <source>
        <dbReference type="Proteomes" id="UP000887578"/>
    </source>
</evidence>